<name>A0ABX1QII7_9RHOO</name>
<dbReference type="EMBL" id="WTVQ01000063">
    <property type="protein sequence ID" value="NMG77435.1"/>
    <property type="molecule type" value="Genomic_DNA"/>
</dbReference>
<dbReference type="RefSeq" id="WP_169262565.1">
    <property type="nucleotide sequence ID" value="NZ_WTVQ01000063.1"/>
</dbReference>
<reference evidence="1 2" key="1">
    <citation type="submission" date="2019-12" db="EMBL/GenBank/DDBJ databases">
        <title>Comparative genomics gives insights into the taxonomy of the Azoarcus-Aromatoleum group and reveals separate origins of nif in the plant-associated Azoarcus and non-plant-associated Aromatoleum sub-groups.</title>
        <authorList>
            <person name="Lafos M."/>
            <person name="Maluk M."/>
            <person name="Batista M."/>
            <person name="Junghare M."/>
            <person name="Carmona M."/>
            <person name="Faoro H."/>
            <person name="Cruz L.M."/>
            <person name="Battistoni F."/>
            <person name="De Souza E."/>
            <person name="Pedrosa F."/>
            <person name="Chen W.-M."/>
            <person name="Poole P.S."/>
            <person name="Dixon R.A."/>
            <person name="James E.K."/>
        </authorList>
    </citation>
    <scope>NUCLEOTIDE SEQUENCE [LARGE SCALE GENOMIC DNA]</scope>
    <source>
        <strain evidence="1 2">22Lin</strain>
    </source>
</reference>
<organism evidence="1 2">
    <name type="scientific">Aromatoleum diolicum</name>
    <dbReference type="NCBI Taxonomy" id="75796"/>
    <lineage>
        <taxon>Bacteria</taxon>
        <taxon>Pseudomonadati</taxon>
        <taxon>Pseudomonadota</taxon>
        <taxon>Betaproteobacteria</taxon>
        <taxon>Rhodocyclales</taxon>
        <taxon>Rhodocyclaceae</taxon>
        <taxon>Aromatoleum</taxon>
    </lineage>
</organism>
<evidence type="ECO:0000313" key="2">
    <source>
        <dbReference type="Proteomes" id="UP000648984"/>
    </source>
</evidence>
<keyword evidence="2" id="KW-1185">Reference proteome</keyword>
<proteinExistence type="predicted"/>
<comment type="caution">
    <text evidence="1">The sequence shown here is derived from an EMBL/GenBank/DDBJ whole genome shotgun (WGS) entry which is preliminary data.</text>
</comment>
<gene>
    <name evidence="1" type="ORF">GPA25_22035</name>
</gene>
<protein>
    <submittedName>
        <fullName evidence="1">Uncharacterized protein</fullName>
    </submittedName>
</protein>
<sequence>MPAPDPVSEQISPVLEWLAAEPADDPVIDLASLREHFARLPEPGAAGPLFQQCIEQFEARAQDLCDRFKPRLLNAALPLSRELHAAAGELVDALLGVAGGLRCLAGTARERWRPIRRIDPHALAGRALALMHEAFLLGAMSGAAAPAGLWRGVYEIVLVGGGFDAVAGTRRDASLAEAAHQLKRLLALSVLQPESLTARELVWANDYLDGVADEAVLSLDPLQPAASSFWINPVEDAPPVATIRSVPPAVAGLVHFSAYGISRAVVAQAEWLKGRVAGAEVAGLERDGELLEPDVSGLPVGLTPAEALSLMERMRDRWALPPNRMQQRRAYQYSVQVCTGLRAIWEAAQPGARSARIAEWMVFNESPGGYAIMSVAGVAGTLSAGMAVAVRRDAGHPWSICIVRWIRSDNPEQVELGLQLVAQTCTPVSIGFRGGEARSTTPALLLPPVPALRRNQAILAPAGTYGSRRFVLVHEGEHLYVAQARVLSLDMQTASIELFQYEIDPYPI</sequence>
<accession>A0ABX1QII7</accession>
<evidence type="ECO:0000313" key="1">
    <source>
        <dbReference type="EMBL" id="NMG77435.1"/>
    </source>
</evidence>
<dbReference type="Proteomes" id="UP000648984">
    <property type="component" value="Unassembled WGS sequence"/>
</dbReference>